<dbReference type="InterPro" id="IPR015797">
    <property type="entry name" value="NUDIX_hydrolase-like_dom_sf"/>
</dbReference>
<dbReference type="Pfam" id="PF00293">
    <property type="entry name" value="NUDIX"/>
    <property type="match status" value="1"/>
</dbReference>
<keyword evidence="5" id="KW-1185">Reference proteome</keyword>
<dbReference type="GO" id="GO:0019693">
    <property type="term" value="P:ribose phosphate metabolic process"/>
    <property type="evidence" value="ECO:0007669"/>
    <property type="project" value="TreeGrafter"/>
</dbReference>
<reference evidence="4 5" key="1">
    <citation type="submission" date="2020-12" db="EMBL/GenBank/DDBJ databases">
        <title>Metabolic potential, ecology and presence of endohyphal bacteria is reflected in genomic diversity of Mucoromycotina.</title>
        <authorList>
            <person name="Muszewska A."/>
            <person name="Okrasinska A."/>
            <person name="Steczkiewicz K."/>
            <person name="Drgas O."/>
            <person name="Orlowska M."/>
            <person name="Perlinska-Lenart U."/>
            <person name="Aleksandrzak-Piekarczyk T."/>
            <person name="Szatraj K."/>
            <person name="Zielenkiewicz U."/>
            <person name="Pilsyk S."/>
            <person name="Malc E."/>
            <person name="Mieczkowski P."/>
            <person name="Kruszewska J.S."/>
            <person name="Biernat P."/>
            <person name="Pawlowska J."/>
        </authorList>
    </citation>
    <scope>NUCLEOTIDE SEQUENCE [LARGE SCALE GENOMIC DNA]</scope>
    <source>
        <strain evidence="4 5">CBS 142.35</strain>
    </source>
</reference>
<dbReference type="AlphaFoldDB" id="A0A8H7VI02"/>
<dbReference type="InterPro" id="IPR000086">
    <property type="entry name" value="NUDIX_hydrolase_dom"/>
</dbReference>
<sequence length="301" mass="33762">MSMHKLLFQVQRPLLQFTSKKFVLPIIRIETRSVSNMSKTVSIADQSVPITMGTPVTRATSDILNQVLEFGPFKDWVSRLDKAQREKKNEMDIHSIEIQNTDLFGCGKLGFVKLKADVRFKENGKSAPGIVFMRGGSVSMLIILRCPEKEDHILLTMQPRVPVGSLDFPELPAGMLDGSGNFAGTAAKEIYEETGLSIKEHELIDLTHEAYGDRWQGMYPSAGGCDEFIRLFMCIKYMDQFDIQALEGKLTGLRDKGENITLKLVALKDAWNIAPDAKLLSTLALYNALVEHKPELFPRNK</sequence>
<name>A0A8H7VI02_9FUNG</name>
<accession>A0A8H7VI02</accession>
<dbReference type="GO" id="GO:0006753">
    <property type="term" value="P:nucleoside phosphate metabolic process"/>
    <property type="evidence" value="ECO:0007669"/>
    <property type="project" value="TreeGrafter"/>
</dbReference>
<dbReference type="OrthoDB" id="10249920at2759"/>
<dbReference type="PANTHER" id="PTHR11839">
    <property type="entry name" value="UDP/ADP-SUGAR PYROPHOSPHATASE"/>
    <property type="match status" value="1"/>
</dbReference>
<keyword evidence="2" id="KW-0378">Hydrolase</keyword>
<evidence type="ECO:0000259" key="3">
    <source>
        <dbReference type="PROSITE" id="PS51462"/>
    </source>
</evidence>
<protein>
    <recommendedName>
        <fullName evidence="3">Nudix hydrolase domain-containing protein</fullName>
    </recommendedName>
</protein>
<feature type="domain" description="Nudix hydrolase" evidence="3">
    <location>
        <begin position="133"/>
        <end position="287"/>
    </location>
</feature>
<dbReference type="EMBL" id="JAEPRB010000318">
    <property type="protein sequence ID" value="KAG2217193.1"/>
    <property type="molecule type" value="Genomic_DNA"/>
</dbReference>
<gene>
    <name evidence="4" type="ORF">INT45_005402</name>
</gene>
<evidence type="ECO:0000256" key="1">
    <source>
        <dbReference type="ARBA" id="ARBA00001946"/>
    </source>
</evidence>
<dbReference type="GO" id="GO:0080041">
    <property type="term" value="F:ADP-ribose pyrophosphohydrolase activity"/>
    <property type="evidence" value="ECO:0007669"/>
    <property type="project" value="TreeGrafter"/>
</dbReference>
<dbReference type="SUPFAM" id="SSF55811">
    <property type="entry name" value="Nudix"/>
    <property type="match status" value="1"/>
</dbReference>
<dbReference type="PANTHER" id="PTHR11839:SF18">
    <property type="entry name" value="NUDIX HYDROLASE DOMAIN-CONTAINING PROTEIN"/>
    <property type="match status" value="1"/>
</dbReference>
<dbReference type="CDD" id="cd03424">
    <property type="entry name" value="NUDIX_ADPRase_Nudt5_UGPPase_Nudt14"/>
    <property type="match status" value="1"/>
</dbReference>
<evidence type="ECO:0000313" key="5">
    <source>
        <dbReference type="Proteomes" id="UP000646827"/>
    </source>
</evidence>
<proteinExistence type="predicted"/>
<dbReference type="PROSITE" id="PS51462">
    <property type="entry name" value="NUDIX"/>
    <property type="match status" value="1"/>
</dbReference>
<dbReference type="GO" id="GO:0080042">
    <property type="term" value="F:ADP-glucose pyrophosphohydrolase activity"/>
    <property type="evidence" value="ECO:0007669"/>
    <property type="project" value="TreeGrafter"/>
</dbReference>
<evidence type="ECO:0000256" key="2">
    <source>
        <dbReference type="ARBA" id="ARBA00022801"/>
    </source>
</evidence>
<evidence type="ECO:0000313" key="4">
    <source>
        <dbReference type="EMBL" id="KAG2217193.1"/>
    </source>
</evidence>
<dbReference type="Gene3D" id="3.90.79.10">
    <property type="entry name" value="Nucleoside Triphosphate Pyrophosphohydrolase"/>
    <property type="match status" value="1"/>
</dbReference>
<organism evidence="4 5">
    <name type="scientific">Circinella minor</name>
    <dbReference type="NCBI Taxonomy" id="1195481"/>
    <lineage>
        <taxon>Eukaryota</taxon>
        <taxon>Fungi</taxon>
        <taxon>Fungi incertae sedis</taxon>
        <taxon>Mucoromycota</taxon>
        <taxon>Mucoromycotina</taxon>
        <taxon>Mucoromycetes</taxon>
        <taxon>Mucorales</taxon>
        <taxon>Lichtheimiaceae</taxon>
        <taxon>Circinella</taxon>
    </lineage>
</organism>
<dbReference type="Proteomes" id="UP000646827">
    <property type="component" value="Unassembled WGS sequence"/>
</dbReference>
<comment type="cofactor">
    <cofactor evidence="1">
        <name>Mg(2+)</name>
        <dbReference type="ChEBI" id="CHEBI:18420"/>
    </cofactor>
</comment>
<comment type="caution">
    <text evidence="4">The sequence shown here is derived from an EMBL/GenBank/DDBJ whole genome shotgun (WGS) entry which is preliminary data.</text>
</comment>